<protein>
    <submittedName>
        <fullName evidence="1">Pentapeptide repeat-containing protein</fullName>
    </submittedName>
</protein>
<dbReference type="RefSeq" id="WP_205386643.1">
    <property type="nucleotide sequence ID" value="NZ_JAFFZS010000040.1"/>
</dbReference>
<dbReference type="Pfam" id="PF13576">
    <property type="entry name" value="Pentapeptide_3"/>
    <property type="match status" value="1"/>
</dbReference>
<evidence type="ECO:0000313" key="2">
    <source>
        <dbReference type="Proteomes" id="UP000788262"/>
    </source>
</evidence>
<reference evidence="1 2" key="1">
    <citation type="submission" date="2021-02" db="EMBL/GenBank/DDBJ databases">
        <title>Whole genome sequencing of Streptomyces actuosus VRA1.</title>
        <authorList>
            <person name="Sen G."/>
            <person name="Sen A."/>
        </authorList>
    </citation>
    <scope>NUCLEOTIDE SEQUENCE [LARGE SCALE GENOMIC DNA]</scope>
    <source>
        <strain evidence="1 2">VRA1</strain>
    </source>
</reference>
<keyword evidence="2" id="KW-1185">Reference proteome</keyword>
<gene>
    <name evidence="1" type="ORF">JS756_31350</name>
</gene>
<organism evidence="1 2">
    <name type="scientific">Streptomyces actuosus</name>
    <dbReference type="NCBI Taxonomy" id="1885"/>
    <lineage>
        <taxon>Bacteria</taxon>
        <taxon>Bacillati</taxon>
        <taxon>Actinomycetota</taxon>
        <taxon>Actinomycetes</taxon>
        <taxon>Kitasatosporales</taxon>
        <taxon>Streptomycetaceae</taxon>
        <taxon>Streptomyces</taxon>
    </lineage>
</organism>
<dbReference type="EMBL" id="JAFFZS010000040">
    <property type="protein sequence ID" value="MBN0048516.1"/>
    <property type="molecule type" value="Genomic_DNA"/>
</dbReference>
<proteinExistence type="predicted"/>
<dbReference type="InterPro" id="IPR001646">
    <property type="entry name" value="5peptide_repeat"/>
</dbReference>
<comment type="caution">
    <text evidence="1">The sequence shown here is derived from an EMBL/GenBank/DDBJ whole genome shotgun (WGS) entry which is preliminary data.</text>
</comment>
<dbReference type="Proteomes" id="UP000788262">
    <property type="component" value="Unassembled WGS sequence"/>
</dbReference>
<evidence type="ECO:0000313" key="1">
    <source>
        <dbReference type="EMBL" id="MBN0048516.1"/>
    </source>
</evidence>
<accession>A0ABS2VZV8</accession>
<sequence>MGAPSELVTEQGAFVWRGRSTVIRIPGHATCLAHLTGTDRDTYLAGLTPGADIDHRGTPFTEDLLNRLLTALRDPTPQRPCLGDARFSEAQFSGRARFGGAQFSEAAGFNRAQYSGRAEFGRALCPVVSWWGPVVCAGVLDLSRAVFGAPVTLEIAAREVRCTRTRRESTATARIRHASVDLGYAALADPVAVTAHPAPFTTADAHVVDESLLAGPATVRVASVQAWTPPCWS</sequence>
<name>A0ABS2VZV8_STRAS</name>